<gene>
    <name evidence="2" type="ORF">EVAR_16958_1</name>
</gene>
<sequence length="151" mass="17215">MVRTLLRFTKEDPSPAEHRPTDDRGSRTRIARRMFDIADQDPYEFLRNIAPTQERGRRAIDPSPENYSEHLLPKTRTRLIARTGSELLHSSLLVCLDGNAVKAVIRGIPVEFTIDEVITDLAYQGYAVHSVYRLHRKDGTLVGLVLVVQQH</sequence>
<dbReference type="AlphaFoldDB" id="A0A4C1TVE0"/>
<dbReference type="EMBL" id="BGZK01000092">
    <property type="protein sequence ID" value="GBP18013.1"/>
    <property type="molecule type" value="Genomic_DNA"/>
</dbReference>
<feature type="compositionally biased region" description="Basic and acidic residues" evidence="1">
    <location>
        <begin position="8"/>
        <end position="26"/>
    </location>
</feature>
<protein>
    <submittedName>
        <fullName evidence="2">Uncharacterized protein</fullName>
    </submittedName>
</protein>
<name>A0A4C1TVE0_EUMVA</name>
<keyword evidence="3" id="KW-1185">Reference proteome</keyword>
<evidence type="ECO:0000313" key="3">
    <source>
        <dbReference type="Proteomes" id="UP000299102"/>
    </source>
</evidence>
<reference evidence="2 3" key="1">
    <citation type="journal article" date="2019" name="Commun. Biol.">
        <title>The bagworm genome reveals a unique fibroin gene that provides high tensile strength.</title>
        <authorList>
            <person name="Kono N."/>
            <person name="Nakamura H."/>
            <person name="Ohtoshi R."/>
            <person name="Tomita M."/>
            <person name="Numata K."/>
            <person name="Arakawa K."/>
        </authorList>
    </citation>
    <scope>NUCLEOTIDE SEQUENCE [LARGE SCALE GENOMIC DNA]</scope>
</reference>
<accession>A0A4C1TVE0</accession>
<evidence type="ECO:0000256" key="1">
    <source>
        <dbReference type="SAM" id="MobiDB-lite"/>
    </source>
</evidence>
<organism evidence="2 3">
    <name type="scientific">Eumeta variegata</name>
    <name type="common">Bagworm moth</name>
    <name type="synonym">Eumeta japonica</name>
    <dbReference type="NCBI Taxonomy" id="151549"/>
    <lineage>
        <taxon>Eukaryota</taxon>
        <taxon>Metazoa</taxon>
        <taxon>Ecdysozoa</taxon>
        <taxon>Arthropoda</taxon>
        <taxon>Hexapoda</taxon>
        <taxon>Insecta</taxon>
        <taxon>Pterygota</taxon>
        <taxon>Neoptera</taxon>
        <taxon>Endopterygota</taxon>
        <taxon>Lepidoptera</taxon>
        <taxon>Glossata</taxon>
        <taxon>Ditrysia</taxon>
        <taxon>Tineoidea</taxon>
        <taxon>Psychidae</taxon>
        <taxon>Oiketicinae</taxon>
        <taxon>Eumeta</taxon>
    </lineage>
</organism>
<comment type="caution">
    <text evidence="2">The sequence shown here is derived from an EMBL/GenBank/DDBJ whole genome shotgun (WGS) entry which is preliminary data.</text>
</comment>
<proteinExistence type="predicted"/>
<dbReference type="Proteomes" id="UP000299102">
    <property type="component" value="Unassembled WGS sequence"/>
</dbReference>
<feature type="region of interest" description="Disordered" evidence="1">
    <location>
        <begin position="1"/>
        <end position="28"/>
    </location>
</feature>
<dbReference type="OrthoDB" id="6501032at2759"/>
<evidence type="ECO:0000313" key="2">
    <source>
        <dbReference type="EMBL" id="GBP18013.1"/>
    </source>
</evidence>